<feature type="transmembrane region" description="Helical" evidence="1">
    <location>
        <begin position="112"/>
        <end position="134"/>
    </location>
</feature>
<feature type="transmembrane region" description="Helical" evidence="1">
    <location>
        <begin position="52"/>
        <end position="74"/>
    </location>
</feature>
<keyword evidence="3" id="KW-1185">Reference proteome</keyword>
<keyword evidence="1" id="KW-1133">Transmembrane helix</keyword>
<keyword evidence="1" id="KW-0472">Membrane</keyword>
<sequence length="135" mass="15345">MEDMIINHWAVIVAALANLVVGAIWYSPVLFYKAWKSENQLTDDQLKTVNPVKLYGISTLLSLIICYNLAFFLGDAKTDWIWGTTAGFLAGFGWAAIIFAIIAMYEFKSWRYILINGGYITVYFTLIGFILGIWR</sequence>
<dbReference type="RefSeq" id="WP_395417623.1">
    <property type="nucleotide sequence ID" value="NZ_JBIPKE010000017.1"/>
</dbReference>
<feature type="transmembrane region" description="Helical" evidence="1">
    <location>
        <begin position="80"/>
        <end position="105"/>
    </location>
</feature>
<dbReference type="InterPro" id="IPR013879">
    <property type="entry name" value="DUF1761"/>
</dbReference>
<dbReference type="Pfam" id="PF08570">
    <property type="entry name" value="DUF1761"/>
    <property type="match status" value="1"/>
</dbReference>
<feature type="transmembrane region" description="Helical" evidence="1">
    <location>
        <begin position="6"/>
        <end position="31"/>
    </location>
</feature>
<accession>A0ABW7N9J4</accession>
<comment type="caution">
    <text evidence="2">The sequence shown here is derived from an EMBL/GenBank/DDBJ whole genome shotgun (WGS) entry which is preliminary data.</text>
</comment>
<evidence type="ECO:0000313" key="3">
    <source>
        <dbReference type="Proteomes" id="UP001610063"/>
    </source>
</evidence>
<evidence type="ECO:0000313" key="2">
    <source>
        <dbReference type="EMBL" id="MFH6984236.1"/>
    </source>
</evidence>
<name>A0ABW7N9J4_9BACT</name>
<evidence type="ECO:0000256" key="1">
    <source>
        <dbReference type="SAM" id="Phobius"/>
    </source>
</evidence>
<keyword evidence="1" id="KW-0812">Transmembrane</keyword>
<organism evidence="2 3">
    <name type="scientific">Marinoscillum luteum</name>
    <dbReference type="NCBI Taxonomy" id="861051"/>
    <lineage>
        <taxon>Bacteria</taxon>
        <taxon>Pseudomonadati</taxon>
        <taxon>Bacteroidota</taxon>
        <taxon>Cytophagia</taxon>
        <taxon>Cytophagales</taxon>
        <taxon>Reichenbachiellaceae</taxon>
        <taxon>Marinoscillum</taxon>
    </lineage>
</organism>
<reference evidence="2 3" key="1">
    <citation type="journal article" date="2013" name="Int. J. Syst. Evol. Microbiol.">
        <title>Marinoscillum luteum sp. nov., isolated from marine sediment.</title>
        <authorList>
            <person name="Cha I.T."/>
            <person name="Park S.J."/>
            <person name="Kim S.J."/>
            <person name="Kim J.G."/>
            <person name="Jung M.Y."/>
            <person name="Shin K.S."/>
            <person name="Kwon K.K."/>
            <person name="Yang S.H."/>
            <person name="Seo Y.S."/>
            <person name="Rhee S.K."/>
        </authorList>
    </citation>
    <scope>NUCLEOTIDE SEQUENCE [LARGE SCALE GENOMIC DNA]</scope>
    <source>
        <strain evidence="2 3">KCTC 23939</strain>
    </source>
</reference>
<dbReference type="Proteomes" id="UP001610063">
    <property type="component" value="Unassembled WGS sequence"/>
</dbReference>
<gene>
    <name evidence="2" type="ORF">ACHKAR_12345</name>
</gene>
<proteinExistence type="predicted"/>
<protein>
    <submittedName>
        <fullName evidence="2">DUF1761 domain-containing protein</fullName>
    </submittedName>
</protein>
<dbReference type="EMBL" id="JBIPKE010000017">
    <property type="protein sequence ID" value="MFH6984236.1"/>
    <property type="molecule type" value="Genomic_DNA"/>
</dbReference>